<evidence type="ECO:0000313" key="3">
    <source>
        <dbReference type="EMBL" id="AEH76829.1"/>
    </source>
</evidence>
<dbReference type="GO" id="GO:0005576">
    <property type="term" value="C:extracellular region"/>
    <property type="evidence" value="ECO:0007669"/>
    <property type="project" value="InterPro"/>
</dbReference>
<dbReference type="PRINTS" id="PR01391">
    <property type="entry name" value="BINARYTOXINB"/>
</dbReference>
<dbReference type="InterPro" id="IPR037524">
    <property type="entry name" value="PA14/GLEYA"/>
</dbReference>
<dbReference type="SMART" id="SM00758">
    <property type="entry name" value="PA14"/>
    <property type="match status" value="1"/>
</dbReference>
<dbReference type="Gene3D" id="3.10.20.110">
    <property type="match status" value="1"/>
</dbReference>
<dbReference type="Pfam" id="PF17476">
    <property type="entry name" value="Binary_toxB_3"/>
    <property type="match status" value="1"/>
</dbReference>
<dbReference type="Pfam" id="PF03495">
    <property type="entry name" value="Binary_toxB"/>
    <property type="match status" value="1"/>
</dbReference>
<dbReference type="SUPFAM" id="SSF56988">
    <property type="entry name" value="Anthrax protective antigen"/>
    <property type="match status" value="1"/>
</dbReference>
<dbReference type="GO" id="GO:0051260">
    <property type="term" value="P:protein homooligomerization"/>
    <property type="evidence" value="ECO:0007669"/>
    <property type="project" value="InterPro"/>
</dbReference>
<reference evidence="3" key="1">
    <citation type="submission" date="2011-03" db="EMBL/GenBank/DDBJ databases">
        <title>Novel pesticidal protein genes from Bacillus thuringiensis strains.</title>
        <authorList>
            <person name="Liu Y."/>
            <person name="Ye W."/>
            <person name="Zhu L."/>
            <person name="Yin X."/>
            <person name="Geng C."/>
            <person name="Peng D."/>
            <person name="Ruan L."/>
            <person name="Sun M."/>
        </authorList>
    </citation>
    <scope>NUCLEOTIDE SEQUENCE</scope>
    <source>
        <strain evidence="3">Sbt037</strain>
    </source>
</reference>
<dbReference type="EMBL" id="JF521589">
    <property type="protein sequence ID" value="AEH76829.1"/>
    <property type="molecule type" value="Genomic_DNA"/>
</dbReference>
<evidence type="ECO:0000259" key="2">
    <source>
        <dbReference type="PROSITE" id="PS51820"/>
    </source>
</evidence>
<name>A0A6F7TSY0_BACTU</name>
<dbReference type="Gene3D" id="2.60.120.260">
    <property type="entry name" value="Galactose-binding domain-like"/>
    <property type="match status" value="1"/>
</dbReference>
<organism evidence="3">
    <name type="scientific">Bacillus thuringiensis</name>
    <dbReference type="NCBI Taxonomy" id="1428"/>
    <lineage>
        <taxon>Bacteria</taxon>
        <taxon>Bacillati</taxon>
        <taxon>Bacillota</taxon>
        <taxon>Bacilli</taxon>
        <taxon>Bacillales</taxon>
        <taxon>Bacillaceae</taxon>
        <taxon>Bacillus</taxon>
        <taxon>Bacillus cereus group</taxon>
    </lineage>
</organism>
<sequence>MHTSHNIIKCLATTALLSQIFTYSNVSYAEEKHSYTKIKQEMQSEKNSQISNDSSQGLLGYYFRDQNFQHLSLMAHRQASGLELPKNEVENLLSEDQQHIQSVRWIGYIKPDKTENYILSTSSDQQVMIDLDGKNILKQAPMVESVQLEKDKLYKIRIEYIPEKSETKDMLLNFKLNWSISGEKPTEIPDNVFVLPDLSRKQDPEKIIPEESLFQKQGDKKKASRSKRSLTTTPLYDTDDDGIYDDWETSGYTIQRQLAVKWDDSMKARGYKKYISNPYNSHTIGDPYTDWEKAAGRIDKAVKAEARNPLVAAYPAVGVNMEKVIISEKQNISTGLGKTVSASTSASNTAGITAGIDATVGASLLGPSGSVTTHFSYTGSSTSTVENSSSNNWSQDLGIDTGQSAYLNANVRYYNTGTAPIYNVKPTTNFVLEDNTIVTVKAKENQLGDVLKAGGVYPEKNLAPIALNTLDDFGSQLIPINYDQTKRLETGSKLHLQTTQASGLYGTIKANGGLEVNPSQEWEPVRAQIESLSAGIVLDTGEETLERRVAAKDDRDPEDLTPQLTIEEAIKIAFDTVEKNGKLYYKDTILNESLVEIIFDESTVQEVKAQLDMMPDQDKKIYNIKLKRGMNIMIKKPVWYSDFDTNKHGWKNVTLMPDLGVTGRAGKINNSALLNYPTNKKLKPHTQYKFKASVRYPDLSAEEATDKSQTVITKVGNDAKKHIIHSNRYQQIAHTFTSSSNPDDNLNFTISNFRNDGVLVDDISIVELRPSTEIEKFGKVLAHMDSNGEYMGFEFQYGLPETETLEFFMNGEKKVDWTVDVPEAGIKKDDFPTFQLNISPVEAKNPNNRFEIKYKGNTLVNFKGQS</sequence>
<dbReference type="InterPro" id="IPR037149">
    <property type="entry name" value="PA_heptamer_dom_sf"/>
</dbReference>
<dbReference type="Pfam" id="PF17475">
    <property type="entry name" value="Binary_toxB_2"/>
    <property type="match status" value="1"/>
</dbReference>
<dbReference type="InterPro" id="IPR035331">
    <property type="entry name" value="Binary_toxB_3"/>
</dbReference>
<dbReference type="Gene3D" id="2.60.120.240">
    <property type="entry name" value="Protective antigen, heptamerisation domain"/>
    <property type="match status" value="1"/>
</dbReference>
<dbReference type="InterPro" id="IPR011658">
    <property type="entry name" value="PA14_dom"/>
</dbReference>
<evidence type="ECO:0000256" key="1">
    <source>
        <dbReference type="SAM" id="MobiDB-lite"/>
    </source>
</evidence>
<dbReference type="Gene3D" id="3.90.182.10">
    <property type="entry name" value="Toxin - Anthrax Protective Antigen,domain 1"/>
    <property type="match status" value="1"/>
</dbReference>
<proteinExistence type="predicted"/>
<dbReference type="InterPro" id="IPR035088">
    <property type="entry name" value="PA_Ca-bd"/>
</dbReference>
<dbReference type="Pfam" id="PF07691">
    <property type="entry name" value="PA14"/>
    <property type="match status" value="1"/>
</dbReference>
<protein>
    <submittedName>
        <fullName evidence="3">Vip1Ba2-like protein</fullName>
    </submittedName>
</protein>
<dbReference type="InterPro" id="IPR003896">
    <property type="entry name" value="Bacterial_exotoxin_B"/>
</dbReference>
<feature type="region of interest" description="Disordered" evidence="1">
    <location>
        <begin position="206"/>
        <end position="232"/>
    </location>
</feature>
<accession>A0A6F7TSY0</accession>
<feature type="domain" description="PA14" evidence="2">
    <location>
        <begin position="53"/>
        <end position="192"/>
    </location>
</feature>
<dbReference type="AlphaFoldDB" id="A0A6F7TSY0"/>
<dbReference type="PROSITE" id="PS51820">
    <property type="entry name" value="PA14"/>
    <property type="match status" value="1"/>
</dbReference>
<dbReference type="InterPro" id="IPR027439">
    <property type="entry name" value="PA_heptamer_dom"/>
</dbReference>